<dbReference type="Gene3D" id="3.30.230.10">
    <property type="match status" value="1"/>
</dbReference>
<dbReference type="SUPFAM" id="SSF54211">
    <property type="entry name" value="Ribosomal protein S5 domain 2-like"/>
    <property type="match status" value="1"/>
</dbReference>
<keyword evidence="5" id="KW-0227">DNA damage</keyword>
<evidence type="ECO:0000256" key="3">
    <source>
        <dbReference type="ARBA" id="ARBA00006665"/>
    </source>
</evidence>
<dbReference type="Gene3D" id="3.30.1370.100">
    <property type="entry name" value="MutL, C-terminal domain, regulatory subdomain"/>
    <property type="match status" value="1"/>
</dbReference>
<evidence type="ECO:0000256" key="7">
    <source>
        <dbReference type="ARBA" id="ARBA00023136"/>
    </source>
</evidence>
<dbReference type="Gene3D" id="3.30.1540.20">
    <property type="entry name" value="MutL, C-terminal domain, dimerisation subdomain"/>
    <property type="match status" value="1"/>
</dbReference>
<feature type="compositionally biased region" description="Polar residues" evidence="10">
    <location>
        <begin position="889"/>
        <end position="901"/>
    </location>
</feature>
<dbReference type="InterPro" id="IPR002099">
    <property type="entry name" value="MutL/Mlh/PMS"/>
</dbReference>
<evidence type="ECO:0000313" key="15">
    <source>
        <dbReference type="EMBL" id="KFX51445.1"/>
    </source>
</evidence>
<keyword evidence="4 11" id="KW-0812">Transmembrane</keyword>
<feature type="chain" id="PRO_5001889079" description="DNA mismatch repair protein PMS1" evidence="12">
    <location>
        <begin position="17"/>
        <end position="1434"/>
    </location>
</feature>
<feature type="transmembrane region" description="Helical" evidence="11">
    <location>
        <begin position="306"/>
        <end position="323"/>
    </location>
</feature>
<dbReference type="SMART" id="SM01340">
    <property type="entry name" value="DNA_mis_repair"/>
    <property type="match status" value="1"/>
</dbReference>
<dbReference type="FunFam" id="3.30.1370.100:FF:000001">
    <property type="entry name" value="Mismatch repair endonuclease pms1, putative"/>
    <property type="match status" value="1"/>
</dbReference>
<dbReference type="GO" id="GO:0140664">
    <property type="term" value="F:ATP-dependent DNA damage sensor activity"/>
    <property type="evidence" value="ECO:0007669"/>
    <property type="project" value="InterPro"/>
</dbReference>
<feature type="transmembrane region" description="Helical" evidence="11">
    <location>
        <begin position="49"/>
        <end position="71"/>
    </location>
</feature>
<dbReference type="InterPro" id="IPR042120">
    <property type="entry name" value="MutL_C_dimsub"/>
</dbReference>
<feature type="compositionally biased region" description="Acidic residues" evidence="10">
    <location>
        <begin position="384"/>
        <end position="396"/>
    </location>
</feature>
<reference evidence="15" key="1">
    <citation type="journal article" date="2014" name="PLoS Genet.">
        <title>Signature Gene Expression Reveals Novel Clues to the Molecular Mechanisms of Dimorphic Transition in Penicillium marneffei.</title>
        <authorList>
            <person name="Yang E."/>
            <person name="Wang G."/>
            <person name="Cai J."/>
            <person name="Woo P.C."/>
            <person name="Lau S.K."/>
            <person name="Yuen K.-Y."/>
            <person name="Chow W.-N."/>
            <person name="Lin X."/>
        </authorList>
    </citation>
    <scope>NUCLEOTIDE SEQUENCE [LARGE SCALE GENOMIC DNA]</scope>
    <source>
        <strain evidence="15">PM1</strain>
    </source>
</reference>
<organism evidence="15">
    <name type="scientific">Talaromyces marneffei PM1</name>
    <dbReference type="NCBI Taxonomy" id="1077442"/>
    <lineage>
        <taxon>Eukaryota</taxon>
        <taxon>Fungi</taxon>
        <taxon>Dikarya</taxon>
        <taxon>Ascomycota</taxon>
        <taxon>Pezizomycotina</taxon>
        <taxon>Eurotiomycetes</taxon>
        <taxon>Eurotiomycetidae</taxon>
        <taxon>Eurotiales</taxon>
        <taxon>Trichocomaceae</taxon>
        <taxon>Talaromyces</taxon>
        <taxon>Talaromyces sect. Talaromyces</taxon>
    </lineage>
</organism>
<evidence type="ECO:0000256" key="11">
    <source>
        <dbReference type="SAM" id="Phobius"/>
    </source>
</evidence>
<dbReference type="EMBL" id="JPOX01000005">
    <property type="protein sequence ID" value="KFX51445.1"/>
    <property type="molecule type" value="Genomic_DNA"/>
</dbReference>
<feature type="compositionally biased region" description="Acidic residues" evidence="10">
    <location>
        <begin position="997"/>
        <end position="1017"/>
    </location>
</feature>
<evidence type="ECO:0000256" key="1">
    <source>
        <dbReference type="ARBA" id="ARBA00004141"/>
    </source>
</evidence>
<dbReference type="InterPro" id="IPR014762">
    <property type="entry name" value="DNA_mismatch_repair_CS"/>
</dbReference>
<dbReference type="InterPro" id="IPR038973">
    <property type="entry name" value="MutL/Mlh/Pms-like"/>
</dbReference>
<dbReference type="InterPro" id="IPR036890">
    <property type="entry name" value="HATPase_C_sf"/>
</dbReference>
<dbReference type="Gene3D" id="3.30.565.10">
    <property type="entry name" value="Histidine kinase-like ATPase, C-terminal domain"/>
    <property type="match status" value="1"/>
</dbReference>
<feature type="transmembrane region" description="Helical" evidence="11">
    <location>
        <begin position="239"/>
        <end position="258"/>
    </location>
</feature>
<evidence type="ECO:0000256" key="5">
    <source>
        <dbReference type="ARBA" id="ARBA00022763"/>
    </source>
</evidence>
<dbReference type="PANTHER" id="PTHR10073:SF52">
    <property type="entry name" value="MISMATCH REPAIR ENDONUCLEASE PMS2"/>
    <property type="match status" value="1"/>
</dbReference>
<dbReference type="Pfam" id="PF13589">
    <property type="entry name" value="HATPase_c_3"/>
    <property type="match status" value="1"/>
</dbReference>
<keyword evidence="6 11" id="KW-1133">Transmembrane helix</keyword>
<evidence type="ECO:0000256" key="10">
    <source>
        <dbReference type="SAM" id="MobiDB-lite"/>
    </source>
</evidence>
<proteinExistence type="inferred from homology"/>
<feature type="compositionally biased region" description="Acidic residues" evidence="10">
    <location>
        <begin position="1416"/>
        <end position="1434"/>
    </location>
</feature>
<dbReference type="GO" id="GO:0005524">
    <property type="term" value="F:ATP binding"/>
    <property type="evidence" value="ECO:0007669"/>
    <property type="project" value="InterPro"/>
</dbReference>
<dbReference type="InterPro" id="IPR013507">
    <property type="entry name" value="DNA_mismatch_S5_2-like"/>
</dbReference>
<feature type="transmembrane region" description="Helical" evidence="11">
    <location>
        <begin position="264"/>
        <end position="285"/>
    </location>
</feature>
<evidence type="ECO:0000259" key="13">
    <source>
        <dbReference type="SMART" id="SM00853"/>
    </source>
</evidence>
<dbReference type="NCBIfam" id="TIGR00585">
    <property type="entry name" value="mutl"/>
    <property type="match status" value="1"/>
</dbReference>
<keyword evidence="7 11" id="KW-0472">Membrane</keyword>
<name>A0A093VH08_TALMA</name>
<evidence type="ECO:0000256" key="2">
    <source>
        <dbReference type="ARBA" id="ARBA00006082"/>
    </source>
</evidence>
<dbReference type="InterPro" id="IPR020568">
    <property type="entry name" value="Ribosomal_Su5_D2-typ_SF"/>
</dbReference>
<feature type="compositionally biased region" description="Acidic residues" evidence="10">
    <location>
        <begin position="1029"/>
        <end position="1040"/>
    </location>
</feature>
<dbReference type="CDD" id="cd03484">
    <property type="entry name" value="MutL_Trans_hPMS_2_like"/>
    <property type="match status" value="1"/>
</dbReference>
<dbReference type="Pfam" id="PF03348">
    <property type="entry name" value="Serinc"/>
    <property type="match status" value="1"/>
</dbReference>
<feature type="transmembrane region" description="Helical" evidence="11">
    <location>
        <begin position="92"/>
        <end position="117"/>
    </location>
</feature>
<dbReference type="SUPFAM" id="SSF55874">
    <property type="entry name" value="ATPase domain of HSP90 chaperone/DNA topoisomerase II/histidine kinase"/>
    <property type="match status" value="1"/>
</dbReference>
<keyword evidence="12" id="KW-0732">Signal</keyword>
<dbReference type="InterPro" id="IPR042121">
    <property type="entry name" value="MutL_C_regsub"/>
</dbReference>
<evidence type="ECO:0000256" key="12">
    <source>
        <dbReference type="SAM" id="SignalP"/>
    </source>
</evidence>
<feature type="compositionally biased region" description="Basic and acidic residues" evidence="10">
    <location>
        <begin position="1064"/>
        <end position="1075"/>
    </location>
</feature>
<dbReference type="PROSITE" id="PS00058">
    <property type="entry name" value="DNA_MISMATCH_REPAIR_1"/>
    <property type="match status" value="1"/>
</dbReference>
<feature type="domain" description="DNA mismatch repair protein S5" evidence="14">
    <location>
        <begin position="681"/>
        <end position="815"/>
    </location>
</feature>
<protein>
    <recommendedName>
        <fullName evidence="8">DNA mismatch repair protein PMS1</fullName>
    </recommendedName>
</protein>
<feature type="signal peptide" evidence="12">
    <location>
        <begin position="1"/>
        <end position="16"/>
    </location>
</feature>
<comment type="subcellular location">
    <subcellularLocation>
        <location evidence="1">Membrane</location>
        <topology evidence="1">Multi-pass membrane protein</topology>
    </subcellularLocation>
</comment>
<dbReference type="FunFam" id="3.30.230.10:FF:000120">
    <property type="entry name" value="Mismatch repair endonuclease PMS2"/>
    <property type="match status" value="1"/>
</dbReference>
<feature type="domain" description="MutL C-terminal dimerisation" evidence="13">
    <location>
        <begin position="1180"/>
        <end position="1348"/>
    </location>
</feature>
<feature type="transmembrane region" description="Helical" evidence="11">
    <location>
        <begin position="205"/>
        <end position="227"/>
    </location>
</feature>
<dbReference type="InterPro" id="IPR005016">
    <property type="entry name" value="TDE1/TMS"/>
</dbReference>
<evidence type="ECO:0000256" key="6">
    <source>
        <dbReference type="ARBA" id="ARBA00022989"/>
    </source>
</evidence>
<evidence type="ECO:0000256" key="9">
    <source>
        <dbReference type="SAM" id="Coils"/>
    </source>
</evidence>
<feature type="transmembrane region" description="Helical" evidence="11">
    <location>
        <begin position="164"/>
        <end position="185"/>
    </location>
</feature>
<comment type="similarity">
    <text evidence="3">Belongs to the TDE1 family.</text>
</comment>
<dbReference type="GO" id="GO:0030983">
    <property type="term" value="F:mismatched DNA binding"/>
    <property type="evidence" value="ECO:0007669"/>
    <property type="project" value="InterPro"/>
</dbReference>
<evidence type="ECO:0000256" key="8">
    <source>
        <dbReference type="ARBA" id="ARBA00070941"/>
    </source>
</evidence>
<accession>A0A093VH08</accession>
<dbReference type="CDD" id="cd16926">
    <property type="entry name" value="HATPase_MutL-MLH-PMS-like"/>
    <property type="match status" value="1"/>
</dbReference>
<dbReference type="InterPro" id="IPR014790">
    <property type="entry name" value="MutL_C"/>
</dbReference>
<dbReference type="HOGENOM" id="CLU_004131_0_1_1"/>
<dbReference type="InterPro" id="IPR014721">
    <property type="entry name" value="Ribsml_uS5_D2-typ_fold_subgr"/>
</dbReference>
<feature type="region of interest" description="Disordered" evidence="10">
    <location>
        <begin position="995"/>
        <end position="1075"/>
    </location>
</feature>
<feature type="region of interest" description="Disordered" evidence="10">
    <location>
        <begin position="831"/>
        <end position="901"/>
    </location>
</feature>
<dbReference type="InterPro" id="IPR037198">
    <property type="entry name" value="MutL_C_sf"/>
</dbReference>
<dbReference type="FunFam" id="3.30.565.10:FF:000014">
    <property type="entry name" value="Mismatch repair endonuclease pms1, putative"/>
    <property type="match status" value="1"/>
</dbReference>
<dbReference type="Pfam" id="PF08676">
    <property type="entry name" value="MutL_C"/>
    <property type="match status" value="1"/>
</dbReference>
<feature type="coiled-coil region" evidence="9">
    <location>
        <begin position="1118"/>
        <end position="1145"/>
    </location>
</feature>
<sequence length="1434" mass="159484">MGALLSIPMLVLPSAGTMFSVAASCCGAATCSAVCSACGKFQSSMATRIAYAFILLINSIVSWIMLTPWALEKLEHLTMDYMKIRCDGKACHGWVAVHRINFGLGLFHLLLSLLLLGVRSSKDGRAMLQNGFWGPKILVWIGFVVMSFFIPESFFFVYGHYIAFIAAMLFLLLGLILLVDLAHSWAELCLEKIEDSDSRLWRGLLIGSTMGMYLASFVMTILMYIFFAKSGCSMNQAAITINLLVFLIISVVSVQPAIQEHNPRAGLAQAAMVTVYCTYLTMSAVSMEPDDHQCNPLLRARGTRTASVVLGAIVTMATIAYTTTRAATQGIALGSNGGHSYSALSTEANEHGLVTQQPSTRREMRAEALRAAVESGSLPASALDESDDEDDEYDTKDDERGSTQYNYSLFHIIFFLATTWVATLLTQQLDPETEGNFASVGRTYWASWVKIISAWVHQIQSGQVIVDLCSVVKELVENSLDAGATSIEVRFKNDGLDSIEVQDNGSGIDPQNYESIGMTTVTISNIEIDSQAYYFTALKHYTSKLASYDDLTSLTTFGFRGEALSSLCAVSNFHIITAQAHQAPKANKLEFEHSGKLKGSQIVAGQKGTTVSISNLFSRLPVRRKELEKNIKRELGKVINLLNEYACISTGVRFSVKNTDSKKRQLVLLTTKANASIRDNIANVYGAKTLLTLIPLELELEFEPSATGKRLNRDLNKIHVRGYVSRPVVGEGRGTRDRQMYYVNSRPCGIPQIAKAFNEVYKTYNISQAPFVLADFQMDTNAYDVNVSPDKRTILLHDSAALIESLKEALDQMFQDAEQTVPQSQFTINKQQTDIQQRLKPSPMRAPLDRSRTEQATPTEESQTDRSEPVQVTHQHAQEDKTAEVADNENITQETTDSQVTAISEDAAADESDHAEDADEAVKRIRARAAELSPQPGDKVTTSIVGHGTLRKRDSFTAGNTEGKRQSKRRIYTPSKPNIFGQNLRSFIAPGIQTQAQEDEVEEDMDEDDGSNDEEMLEDTHSSVHSEESPDETEPVDEPVGETFNERAESLPLDDASTEPAKGVIDEQEKKAREDAKVQDLIRKAEEKGATHGENHIKRGKYIEKEQQTNKHSTAQIVGTLESSFAKIQAQMETLQRQLGSYKALDESKDDDELFVNQQKTGEERLSLTVSKDDFAKMRIVGQFNLGFILAIRSHGADEPTASAEDELFIIDQHASDEKYNFERLQAETVVQNQRLVHPKTLDLTAVEEEIIRENKLALEKNGFVIEVDDSGNEPIGRRCKLVSLPLSKEVVFDIRDLEELIVLLSEAPTSATRNATTSDTYIPRPSKVRKMFAMRACRSSIMIGKTLTVKQMEKAVRNMGTIDKPWNCPHGRPTMRHLMSLGSWDEYDEYNLSNERHIGEGDSRGPWQRYSDLQNQEEEEEEEESDEGEEGEE</sequence>
<dbReference type="GO" id="GO:0032389">
    <property type="term" value="C:MutLalpha complex"/>
    <property type="evidence" value="ECO:0007669"/>
    <property type="project" value="TreeGrafter"/>
</dbReference>
<comment type="caution">
    <text evidence="15">The sequence shown here is derived from an EMBL/GenBank/DDBJ whole genome shotgun (WGS) entry which is preliminary data.</text>
</comment>
<dbReference type="GO" id="GO:0000710">
    <property type="term" value="P:meiotic mismatch repair"/>
    <property type="evidence" value="ECO:0007669"/>
    <property type="project" value="UniProtKB-ARBA"/>
</dbReference>
<keyword evidence="9" id="KW-0175">Coiled coil</keyword>
<evidence type="ECO:0000256" key="4">
    <source>
        <dbReference type="ARBA" id="ARBA00022692"/>
    </source>
</evidence>
<dbReference type="SMART" id="SM00853">
    <property type="entry name" value="MutL_C"/>
    <property type="match status" value="1"/>
</dbReference>
<feature type="region of interest" description="Disordered" evidence="10">
    <location>
        <begin position="372"/>
        <end position="399"/>
    </location>
</feature>
<feature type="region of interest" description="Disordered" evidence="10">
    <location>
        <begin position="1397"/>
        <end position="1434"/>
    </location>
</feature>
<dbReference type="GO" id="GO:0016020">
    <property type="term" value="C:membrane"/>
    <property type="evidence" value="ECO:0007669"/>
    <property type="project" value="UniProtKB-SubCell"/>
</dbReference>
<dbReference type="PANTHER" id="PTHR10073">
    <property type="entry name" value="DNA MISMATCH REPAIR PROTEIN MLH, PMS, MUTL"/>
    <property type="match status" value="1"/>
</dbReference>
<feature type="compositionally biased region" description="Basic and acidic residues" evidence="10">
    <location>
        <begin position="1018"/>
        <end position="1028"/>
    </location>
</feature>
<gene>
    <name evidence="15" type="ORF">GQ26_0052370</name>
</gene>
<dbReference type="SUPFAM" id="SSF118116">
    <property type="entry name" value="DNA mismatch repair protein MutL"/>
    <property type="match status" value="1"/>
</dbReference>
<evidence type="ECO:0000259" key="14">
    <source>
        <dbReference type="SMART" id="SM01340"/>
    </source>
</evidence>
<dbReference type="Pfam" id="PF01119">
    <property type="entry name" value="DNA_mis_repair"/>
    <property type="match status" value="1"/>
</dbReference>
<comment type="similarity">
    <text evidence="2">Belongs to the DNA mismatch repair MutL/HexB family.</text>
</comment>
<feature type="transmembrane region" description="Helical" evidence="11">
    <location>
        <begin position="137"/>
        <end position="157"/>
    </location>
</feature>
<feature type="region of interest" description="Disordered" evidence="10">
    <location>
        <begin position="928"/>
        <end position="978"/>
    </location>
</feature>
<dbReference type="GO" id="GO:0016887">
    <property type="term" value="F:ATP hydrolysis activity"/>
    <property type="evidence" value="ECO:0007669"/>
    <property type="project" value="InterPro"/>
</dbReference>